<evidence type="ECO:0000313" key="2">
    <source>
        <dbReference type="Proteomes" id="UP000219669"/>
    </source>
</evidence>
<dbReference type="EMBL" id="OCNF01000018">
    <property type="protein sequence ID" value="SOD69750.1"/>
    <property type="molecule type" value="Genomic_DNA"/>
</dbReference>
<proteinExistence type="predicted"/>
<reference evidence="1 2" key="1">
    <citation type="submission" date="2017-09" db="EMBL/GenBank/DDBJ databases">
        <authorList>
            <person name="Ehlers B."/>
            <person name="Leendertz F.H."/>
        </authorList>
    </citation>
    <scope>NUCLEOTIDE SEQUENCE [LARGE SCALE GENOMIC DNA]</scope>
    <source>
        <strain evidence="1 2">DSM 16848</strain>
    </source>
</reference>
<accession>A0A286EFR9</accession>
<dbReference type="Proteomes" id="UP000219669">
    <property type="component" value="Unassembled WGS sequence"/>
</dbReference>
<protein>
    <submittedName>
        <fullName evidence="1">Uncharacterized protein</fullName>
    </submittedName>
</protein>
<keyword evidence="2" id="KW-1185">Reference proteome</keyword>
<dbReference type="RefSeq" id="WP_097114803.1">
    <property type="nucleotide sequence ID" value="NZ_CP083931.1"/>
</dbReference>
<name>A0A286EFR9_9NEIS</name>
<gene>
    <name evidence="1" type="ORF">SAMN02746062_01819</name>
</gene>
<organism evidence="1 2">
    <name type="scientific">Alysiella filiformis DSM 16848</name>
    <dbReference type="NCBI Taxonomy" id="1120981"/>
    <lineage>
        <taxon>Bacteria</taxon>
        <taxon>Pseudomonadati</taxon>
        <taxon>Pseudomonadota</taxon>
        <taxon>Betaproteobacteria</taxon>
        <taxon>Neisseriales</taxon>
        <taxon>Neisseriaceae</taxon>
        <taxon>Alysiella</taxon>
    </lineage>
</organism>
<evidence type="ECO:0000313" key="1">
    <source>
        <dbReference type="EMBL" id="SOD69750.1"/>
    </source>
</evidence>
<dbReference type="AlphaFoldDB" id="A0A286EFR9"/>
<sequence length="196" mass="23054">MAWWNKLAVLFQQPERTPAAQDKAREYTLRHPNVKLLDYESSGKSRFACAYHHEFVDDYDTIKNTHWGCPECNIEKSQQLTPHIPTANVGKRELALAWYWQRRAQSADSKDDMARLCDELERRHYPLKILSYRILPSDKVPQQWVYELTLECALDGIVRAQHPLFDVHHLPEHLCPQCQQRWSGKVGHRVKFPINP</sequence>